<keyword evidence="1" id="KW-0812">Transmembrane</keyword>
<accession>A0A2X1QFM0</accession>
<keyword evidence="1" id="KW-1133">Transmembrane helix</keyword>
<evidence type="ECO:0000313" key="3">
    <source>
        <dbReference type="Proteomes" id="UP000251123"/>
    </source>
</evidence>
<gene>
    <name evidence="2" type="primary">ssuC_3</name>
    <name evidence="2" type="ORF">NCTC9601_01432</name>
</gene>
<organism evidence="2 3">
    <name type="scientific">Klebsiella pneumoniae</name>
    <dbReference type="NCBI Taxonomy" id="573"/>
    <lineage>
        <taxon>Bacteria</taxon>
        <taxon>Pseudomonadati</taxon>
        <taxon>Pseudomonadota</taxon>
        <taxon>Gammaproteobacteria</taxon>
        <taxon>Enterobacterales</taxon>
        <taxon>Enterobacteriaceae</taxon>
        <taxon>Klebsiella/Raoultella group</taxon>
        <taxon>Klebsiella</taxon>
        <taxon>Klebsiella pneumoniae complex</taxon>
    </lineage>
</organism>
<keyword evidence="1" id="KW-0472">Membrane</keyword>
<evidence type="ECO:0000313" key="2">
    <source>
        <dbReference type="EMBL" id="SPX54294.1"/>
    </source>
</evidence>
<dbReference type="AlphaFoldDB" id="A0A2X1QFM0"/>
<dbReference type="Proteomes" id="UP000251123">
    <property type="component" value="Unassembled WGS sequence"/>
</dbReference>
<reference evidence="2 3" key="1">
    <citation type="submission" date="2018-06" db="EMBL/GenBank/DDBJ databases">
        <authorList>
            <consortium name="Pathogen Informatics"/>
            <person name="Doyle S."/>
        </authorList>
    </citation>
    <scope>NUCLEOTIDE SEQUENCE [LARGE SCALE GENOMIC DNA]</scope>
    <source>
        <strain evidence="2 3">NCTC9601</strain>
    </source>
</reference>
<name>A0A2X1QFM0_KLEPN</name>
<feature type="transmembrane region" description="Helical" evidence="1">
    <location>
        <begin position="12"/>
        <end position="33"/>
    </location>
</feature>
<dbReference type="EMBL" id="UASN01000015">
    <property type="protein sequence ID" value="SPX54294.1"/>
    <property type="molecule type" value="Genomic_DNA"/>
</dbReference>
<evidence type="ECO:0000256" key="1">
    <source>
        <dbReference type="SAM" id="Phobius"/>
    </source>
</evidence>
<sequence length="51" mass="5854">MNAREFLQTDVVVVAIILYAILGKLADVCAQLLERLWLRWNPAYHLQEANA</sequence>
<protein>
    <submittedName>
        <fullName evidence="2">Alkanesulfonate transporter permease subunit</fullName>
    </submittedName>
</protein>
<proteinExistence type="predicted"/>